<reference evidence="3 4" key="1">
    <citation type="submission" date="2021-03" db="EMBL/GenBank/DDBJ databases">
        <authorList>
            <person name="Grouzdev D.S."/>
        </authorList>
    </citation>
    <scope>NUCLEOTIDE SEQUENCE [LARGE SCALE GENOMIC DNA]</scope>
    <source>
        <strain evidence="3 4">M50-1</strain>
    </source>
</reference>
<feature type="transmembrane region" description="Helical" evidence="1">
    <location>
        <begin position="110"/>
        <end position="131"/>
    </location>
</feature>
<dbReference type="Proteomes" id="UP001193081">
    <property type="component" value="Unassembled WGS sequence"/>
</dbReference>
<dbReference type="InterPro" id="IPR000253">
    <property type="entry name" value="FHA_dom"/>
</dbReference>
<feature type="domain" description="FHA" evidence="2">
    <location>
        <begin position="186"/>
        <end position="232"/>
    </location>
</feature>
<organism evidence="3 4">
    <name type="scientific">Candidatus Chloroploca mongolica</name>
    <dbReference type="NCBI Taxonomy" id="2528176"/>
    <lineage>
        <taxon>Bacteria</taxon>
        <taxon>Bacillati</taxon>
        <taxon>Chloroflexota</taxon>
        <taxon>Chloroflexia</taxon>
        <taxon>Chloroflexales</taxon>
        <taxon>Chloroflexineae</taxon>
        <taxon>Oscillochloridaceae</taxon>
        <taxon>Candidatus Chloroploca</taxon>
    </lineage>
</organism>
<keyword evidence="1" id="KW-0812">Transmembrane</keyword>
<evidence type="ECO:0000313" key="4">
    <source>
        <dbReference type="Proteomes" id="UP001193081"/>
    </source>
</evidence>
<accession>A0ABS4DCY7</accession>
<dbReference type="InterPro" id="IPR008984">
    <property type="entry name" value="SMAD_FHA_dom_sf"/>
</dbReference>
<dbReference type="SMART" id="SM00240">
    <property type="entry name" value="FHA"/>
    <property type="match status" value="1"/>
</dbReference>
<evidence type="ECO:0000259" key="2">
    <source>
        <dbReference type="PROSITE" id="PS50006"/>
    </source>
</evidence>
<gene>
    <name evidence="3" type="ORF">EYB53_016390</name>
</gene>
<sequence length="274" mass="29319">MNSFEFWAHMQSYAQMSRLWWYTFAALPAMIIAGGAYPLMAFALRRKTSPPMIFFWLVVAGIPALMVFPSFYISTNLEASLAQVNFAIPGRPQDFPLAQARMLGASLDTLALYGIVGAALTMIIMVAGSLVGDVPVASPIVQQISQSLTKAVTRAMNPGRSAATLSGQYGVLKVIQGSASGSQYVVRNGTIGKQDADILITDTVVSRKHARLEVKGGTPQLIDDGSMNGTYIVRAGQEYELNGAAMELQSGDTIYLGPPSLPTAVAMVYERNGA</sequence>
<dbReference type="Pfam" id="PF00498">
    <property type="entry name" value="FHA"/>
    <property type="match status" value="1"/>
</dbReference>
<comment type="caution">
    <text evidence="3">The sequence shown here is derived from an EMBL/GenBank/DDBJ whole genome shotgun (WGS) entry which is preliminary data.</text>
</comment>
<dbReference type="SUPFAM" id="SSF49879">
    <property type="entry name" value="SMAD/FHA domain"/>
    <property type="match status" value="1"/>
</dbReference>
<dbReference type="Gene3D" id="2.60.200.20">
    <property type="match status" value="1"/>
</dbReference>
<dbReference type="EMBL" id="SIJK02000031">
    <property type="protein sequence ID" value="MBP1467293.1"/>
    <property type="molecule type" value="Genomic_DNA"/>
</dbReference>
<keyword evidence="1" id="KW-1133">Transmembrane helix</keyword>
<dbReference type="CDD" id="cd00060">
    <property type="entry name" value="FHA"/>
    <property type="match status" value="1"/>
</dbReference>
<feature type="transmembrane region" description="Helical" evidence="1">
    <location>
        <begin position="53"/>
        <end position="73"/>
    </location>
</feature>
<evidence type="ECO:0000313" key="3">
    <source>
        <dbReference type="EMBL" id="MBP1467293.1"/>
    </source>
</evidence>
<dbReference type="RefSeq" id="WP_135479499.1">
    <property type="nucleotide sequence ID" value="NZ_SIJK02000031.1"/>
</dbReference>
<proteinExistence type="predicted"/>
<keyword evidence="1" id="KW-0472">Membrane</keyword>
<keyword evidence="4" id="KW-1185">Reference proteome</keyword>
<dbReference type="PROSITE" id="PS50006">
    <property type="entry name" value="FHA_DOMAIN"/>
    <property type="match status" value="1"/>
</dbReference>
<protein>
    <submittedName>
        <fullName evidence="3">FHA domain-containing protein</fullName>
    </submittedName>
</protein>
<feature type="transmembrane region" description="Helical" evidence="1">
    <location>
        <begin position="20"/>
        <end position="41"/>
    </location>
</feature>
<evidence type="ECO:0000256" key="1">
    <source>
        <dbReference type="SAM" id="Phobius"/>
    </source>
</evidence>
<name>A0ABS4DCY7_9CHLR</name>